<keyword evidence="3 7" id="KW-0997">Cell inner membrane</keyword>
<comment type="subcellular location">
    <subcellularLocation>
        <location evidence="1 7">Cell inner membrane</location>
        <topology evidence="1 7">Multi-pass membrane protein</topology>
    </subcellularLocation>
</comment>
<evidence type="ECO:0000313" key="13">
    <source>
        <dbReference type="Proteomes" id="UP000294958"/>
    </source>
</evidence>
<evidence type="ECO:0000256" key="3">
    <source>
        <dbReference type="ARBA" id="ARBA00022519"/>
    </source>
</evidence>
<keyword evidence="7" id="KW-0813">Transport</keyword>
<reference evidence="10 12" key="1">
    <citation type="submission" date="2014-02" db="EMBL/GenBank/DDBJ databases">
        <title>Aquamicrobium defluvii Genome sequencing.</title>
        <authorList>
            <person name="Wang X."/>
        </authorList>
    </citation>
    <scope>NUCLEOTIDE SEQUENCE [LARGE SCALE GENOMIC DNA]</scope>
    <source>
        <strain evidence="10 12">W13Z1</strain>
    </source>
</reference>
<dbReference type="PANTHER" id="PTHR33362:SF7">
    <property type="entry name" value="SLL1103 PROTEIN"/>
    <property type="match status" value="1"/>
</dbReference>
<dbReference type="OrthoDB" id="7339120at2"/>
<dbReference type="InterPro" id="IPR004681">
    <property type="entry name" value="TRAP_DctM"/>
</dbReference>
<evidence type="ECO:0000313" key="11">
    <source>
        <dbReference type="EMBL" id="TDR35949.1"/>
    </source>
</evidence>
<evidence type="ECO:0000313" key="12">
    <source>
        <dbReference type="Proteomes" id="UP000019849"/>
    </source>
</evidence>
<keyword evidence="6 8" id="KW-0472">Membrane</keyword>
<proteinExistence type="predicted"/>
<dbReference type="HOGENOM" id="CLU_019824_3_0_5"/>
<sequence>MESLPLDLLMFAALCVAVMTGAPIAFVLAGTAAVFAVIGWYLGVLNFNLIGALPTRVFNTMISETLIAIPLFIFMGMVLERSRIAEDLLRTMGALFGGVRGGLGISVTLVGALLAASTGIVGATTVTMGLMALPVMLRYGYGPAYSSGVICSAGTLGQIIPPSTVIIIMGEVLASAYQQAQHKMGNFAAKTVSVGELFSGALLPGLMLVGIYILYQLFIGYIRPELCPALPREAAAVDERDGNGRLGAKDVFKVLFPPLALIIAVLGSILGGVATATEGAAVGAVGATILAGMRSGRNRWATWVAVAGVALLFFLAARYDLRLGRPNASAFDQNMLKFAGVVALISFLSLAVIWVELFRDRILWASMSSTARTTAMIFTIVIGATLFSLVFRGLGGDVRIERMLDAVPGGPNGALIAVLVLMFFLGMFLDYVEITIIAIPVVGPPILAGGVDPIWFGTLVAMVMQTSFLTPPVGYTLAYLRSVAPASVTTQAIWLGAVPFVGLQLLAVMIVYFMPGIATWLPSRLF</sequence>
<evidence type="ECO:0000256" key="5">
    <source>
        <dbReference type="ARBA" id="ARBA00022989"/>
    </source>
</evidence>
<organism evidence="10 12">
    <name type="scientific">Aquamicrobium defluvii</name>
    <dbReference type="NCBI Taxonomy" id="69279"/>
    <lineage>
        <taxon>Bacteria</taxon>
        <taxon>Pseudomonadati</taxon>
        <taxon>Pseudomonadota</taxon>
        <taxon>Alphaproteobacteria</taxon>
        <taxon>Hyphomicrobiales</taxon>
        <taxon>Phyllobacteriaceae</taxon>
        <taxon>Aquamicrobium</taxon>
    </lineage>
</organism>
<keyword evidence="4 8" id="KW-0812">Transmembrane</keyword>
<dbReference type="GO" id="GO:0005886">
    <property type="term" value="C:plasma membrane"/>
    <property type="evidence" value="ECO:0007669"/>
    <property type="project" value="UniProtKB-SubCell"/>
</dbReference>
<dbReference type="Proteomes" id="UP000294958">
    <property type="component" value="Unassembled WGS sequence"/>
</dbReference>
<dbReference type="AlphaFoldDB" id="A0A011ULG2"/>
<feature type="transmembrane region" description="Helical" evidence="8">
    <location>
        <begin position="91"/>
        <end position="114"/>
    </location>
</feature>
<feature type="transmembrane region" description="Helical" evidence="8">
    <location>
        <begin position="300"/>
        <end position="317"/>
    </location>
</feature>
<evidence type="ECO:0000259" key="9">
    <source>
        <dbReference type="Pfam" id="PF06808"/>
    </source>
</evidence>
<feature type="transmembrane region" description="Helical" evidence="8">
    <location>
        <begin position="12"/>
        <end position="41"/>
    </location>
</feature>
<gene>
    <name evidence="10" type="ORF">BG36_05195</name>
    <name evidence="11" type="ORF">DES43_107117</name>
</gene>
<dbReference type="PATRIC" id="fig|69279.3.peg.2428"/>
<name>A0A011ULG2_9HYPH</name>
<feature type="transmembrane region" description="Helical" evidence="8">
    <location>
        <begin position="454"/>
        <end position="480"/>
    </location>
</feature>
<dbReference type="Pfam" id="PF06808">
    <property type="entry name" value="DctM"/>
    <property type="match status" value="2"/>
</dbReference>
<feature type="transmembrane region" description="Helical" evidence="8">
    <location>
        <begin position="415"/>
        <end position="442"/>
    </location>
</feature>
<feature type="transmembrane region" description="Helical" evidence="8">
    <location>
        <begin position="375"/>
        <end position="394"/>
    </location>
</feature>
<feature type="domain" description="TRAP C4-dicarboxylate transport system permease DctM subunit" evidence="9">
    <location>
        <begin position="12"/>
        <end position="306"/>
    </location>
</feature>
<evidence type="ECO:0000256" key="4">
    <source>
        <dbReference type="ARBA" id="ARBA00022692"/>
    </source>
</evidence>
<dbReference type="GO" id="GO:0022857">
    <property type="term" value="F:transmembrane transporter activity"/>
    <property type="evidence" value="ECO:0007669"/>
    <property type="project" value="UniProtKB-UniRule"/>
</dbReference>
<feature type="transmembrane region" description="Helical" evidence="8">
    <location>
        <begin position="61"/>
        <end position="79"/>
    </location>
</feature>
<feature type="transmembrane region" description="Helical" evidence="8">
    <location>
        <begin position="254"/>
        <end position="274"/>
    </location>
</feature>
<comment type="function">
    <text evidence="7">Part of the tripartite ATP-independent periplasmic (TRAP) transport system.</text>
</comment>
<evidence type="ECO:0000256" key="6">
    <source>
        <dbReference type="ARBA" id="ARBA00023136"/>
    </source>
</evidence>
<reference evidence="11 13" key="2">
    <citation type="submission" date="2019-03" db="EMBL/GenBank/DDBJ databases">
        <title>Genomic Encyclopedia of Type Strains, Phase IV (KMG-IV): sequencing the most valuable type-strain genomes for metagenomic binning, comparative biology and taxonomic classification.</title>
        <authorList>
            <person name="Goeker M."/>
        </authorList>
    </citation>
    <scope>NUCLEOTIDE SEQUENCE [LARGE SCALE GENOMIC DNA]</scope>
    <source>
        <strain evidence="11 13">DSM 11603</strain>
    </source>
</reference>
<feature type="transmembrane region" description="Helical" evidence="8">
    <location>
        <begin position="120"/>
        <end position="141"/>
    </location>
</feature>
<accession>A0A011ULG2</accession>
<evidence type="ECO:0000256" key="7">
    <source>
        <dbReference type="RuleBase" id="RU369079"/>
    </source>
</evidence>
<keyword evidence="2" id="KW-1003">Cell membrane</keyword>
<dbReference type="EMBL" id="SNZF01000007">
    <property type="protein sequence ID" value="TDR35949.1"/>
    <property type="molecule type" value="Genomic_DNA"/>
</dbReference>
<keyword evidence="13" id="KW-1185">Reference proteome</keyword>
<evidence type="ECO:0000256" key="1">
    <source>
        <dbReference type="ARBA" id="ARBA00004429"/>
    </source>
</evidence>
<feature type="transmembrane region" description="Helical" evidence="8">
    <location>
        <begin position="153"/>
        <end position="177"/>
    </location>
</feature>
<dbReference type="PANTHER" id="PTHR33362">
    <property type="entry name" value="SIALIC ACID TRAP TRANSPORTER PERMEASE PROTEIN SIAT-RELATED"/>
    <property type="match status" value="1"/>
</dbReference>
<dbReference type="Proteomes" id="UP000019849">
    <property type="component" value="Unassembled WGS sequence"/>
</dbReference>
<feature type="transmembrane region" description="Helical" evidence="8">
    <location>
        <begin position="197"/>
        <end position="215"/>
    </location>
</feature>
<dbReference type="STRING" id="69279.BG36_05195"/>
<feature type="transmembrane region" description="Helical" evidence="8">
    <location>
        <begin position="338"/>
        <end position="355"/>
    </location>
</feature>
<evidence type="ECO:0000256" key="2">
    <source>
        <dbReference type="ARBA" id="ARBA00022475"/>
    </source>
</evidence>
<keyword evidence="5 8" id="KW-1133">Transmembrane helix</keyword>
<protein>
    <submittedName>
        <fullName evidence="11">Tripartite ATP-independent transporter DctM subunit</fullName>
    </submittedName>
    <submittedName>
        <fullName evidence="10">Tripartite transporter</fullName>
    </submittedName>
</protein>
<feature type="domain" description="TRAP C4-dicarboxylate transport system permease DctM subunit" evidence="9">
    <location>
        <begin position="339"/>
        <end position="516"/>
    </location>
</feature>
<comment type="caution">
    <text evidence="10">The sequence shown here is derived from an EMBL/GenBank/DDBJ whole genome shotgun (WGS) entry which is preliminary data.</text>
</comment>
<dbReference type="EMBL" id="JENY01000015">
    <property type="protein sequence ID" value="EXL06743.1"/>
    <property type="molecule type" value="Genomic_DNA"/>
</dbReference>
<evidence type="ECO:0000256" key="8">
    <source>
        <dbReference type="SAM" id="Phobius"/>
    </source>
</evidence>
<evidence type="ECO:0000313" key="10">
    <source>
        <dbReference type="EMBL" id="EXL06743.1"/>
    </source>
</evidence>
<dbReference type="InterPro" id="IPR010656">
    <property type="entry name" value="DctM"/>
</dbReference>
<feature type="transmembrane region" description="Helical" evidence="8">
    <location>
        <begin position="492"/>
        <end position="514"/>
    </location>
</feature>
<dbReference type="eggNOG" id="COG4664">
    <property type="taxonomic scope" value="Bacteria"/>
</dbReference>
<dbReference type="RefSeq" id="WP_035026919.1">
    <property type="nucleotide sequence ID" value="NZ_KK073888.1"/>
</dbReference>